<reference evidence="3 4" key="1">
    <citation type="journal article" date="2019" name="Sci. Rep.">
        <title>Orb-weaving spider Araneus ventricosus genome elucidates the spidroin gene catalogue.</title>
        <authorList>
            <person name="Kono N."/>
            <person name="Nakamura H."/>
            <person name="Ohtoshi R."/>
            <person name="Moran D.A.P."/>
            <person name="Shinohara A."/>
            <person name="Yoshida Y."/>
            <person name="Fujiwara M."/>
            <person name="Mori M."/>
            <person name="Tomita M."/>
            <person name="Arakawa K."/>
        </authorList>
    </citation>
    <scope>NUCLEOTIDE SEQUENCE [LARGE SCALE GENOMIC DNA]</scope>
</reference>
<keyword evidence="1" id="KW-0175">Coiled coil</keyword>
<dbReference type="AlphaFoldDB" id="A0A4Y2IQ48"/>
<evidence type="ECO:0000256" key="1">
    <source>
        <dbReference type="SAM" id="Coils"/>
    </source>
</evidence>
<sequence length="234" mass="26252">MEETVTNVCLEVDELHHRDITPNRSVCKEIKNVAVAAEEITENPEYIVMRRSIAVQTVTNEEVVIPKQDPAPNQKSNLTVSSSEGGNTMEIDVSSQESAMEIASQESLSAKASNSEELHYCDHRVSSSSHKELLIKEEALRKREEAVLECQERVRILEEVVANLKSAVLQLEMKIQEQQEMLNNQEAQLAHPELILKKVKTAIKIRELEAEGYEVIPPSSESNGCLPAKRPKKN</sequence>
<evidence type="ECO:0000313" key="3">
    <source>
        <dbReference type="EMBL" id="GBM79022.1"/>
    </source>
</evidence>
<organism evidence="3 4">
    <name type="scientific">Araneus ventricosus</name>
    <name type="common">Orbweaver spider</name>
    <name type="synonym">Epeira ventricosa</name>
    <dbReference type="NCBI Taxonomy" id="182803"/>
    <lineage>
        <taxon>Eukaryota</taxon>
        <taxon>Metazoa</taxon>
        <taxon>Ecdysozoa</taxon>
        <taxon>Arthropoda</taxon>
        <taxon>Chelicerata</taxon>
        <taxon>Arachnida</taxon>
        <taxon>Araneae</taxon>
        <taxon>Araneomorphae</taxon>
        <taxon>Entelegynae</taxon>
        <taxon>Araneoidea</taxon>
        <taxon>Araneidae</taxon>
        <taxon>Araneus</taxon>
    </lineage>
</organism>
<dbReference type="EMBL" id="BGPR01002795">
    <property type="protein sequence ID" value="GBM79022.1"/>
    <property type="molecule type" value="Genomic_DNA"/>
</dbReference>
<feature type="compositionally biased region" description="Polar residues" evidence="2">
    <location>
        <begin position="71"/>
        <end position="86"/>
    </location>
</feature>
<dbReference type="Proteomes" id="UP000499080">
    <property type="component" value="Unassembled WGS sequence"/>
</dbReference>
<feature type="region of interest" description="Disordered" evidence="2">
    <location>
        <begin position="66"/>
        <end position="88"/>
    </location>
</feature>
<dbReference type="OrthoDB" id="6434959at2759"/>
<name>A0A4Y2IQ48_ARAVE</name>
<evidence type="ECO:0000256" key="2">
    <source>
        <dbReference type="SAM" id="MobiDB-lite"/>
    </source>
</evidence>
<accession>A0A4Y2IQ48</accession>
<gene>
    <name evidence="3" type="ORF">AVEN_23062_1</name>
</gene>
<protein>
    <submittedName>
        <fullName evidence="3">Uncharacterized protein</fullName>
    </submittedName>
</protein>
<proteinExistence type="predicted"/>
<keyword evidence="4" id="KW-1185">Reference proteome</keyword>
<feature type="coiled-coil region" evidence="1">
    <location>
        <begin position="154"/>
        <end position="188"/>
    </location>
</feature>
<evidence type="ECO:0000313" key="4">
    <source>
        <dbReference type="Proteomes" id="UP000499080"/>
    </source>
</evidence>
<comment type="caution">
    <text evidence="3">The sequence shown here is derived from an EMBL/GenBank/DDBJ whole genome shotgun (WGS) entry which is preliminary data.</text>
</comment>